<proteinExistence type="predicted"/>
<sequence length="158" mass="17455">MRQASVFPHACPQGAAQRIRPSVTQPVDALRDEDFLHLLSAYRATAGLVRGGDMAAKPTATDYLQLARNIATRRVVSFVWREEIWLPFFQFEAGSQSVRPDVQILIDELSAALDGWDLAKWFVEPNTLLNGNPPLALIAGDFGCVHGAARALRFFCCV</sequence>
<gene>
    <name evidence="1" type="ORF">RS694_17935</name>
</gene>
<accession>A0A1P8KDW7</accession>
<evidence type="ECO:0000313" key="1">
    <source>
        <dbReference type="EMBL" id="APW44223.1"/>
    </source>
</evidence>
<dbReference type="Proteomes" id="UP000186110">
    <property type="component" value="Chromosome"/>
</dbReference>
<protein>
    <recommendedName>
        <fullName evidence="3">Antitoxin Xre/MbcA/ParS-like toxin-binding domain-containing protein</fullName>
    </recommendedName>
</protein>
<dbReference type="KEGG" id="rsb:RS694_17935"/>
<evidence type="ECO:0008006" key="3">
    <source>
        <dbReference type="Google" id="ProtNLM"/>
    </source>
</evidence>
<reference evidence="1 2" key="1">
    <citation type="submission" date="2017-01" db="EMBL/GenBank/DDBJ databases">
        <authorList>
            <person name="Mah S.A."/>
            <person name="Swanson W.J."/>
            <person name="Moy G.W."/>
            <person name="Vacquier V.D."/>
        </authorList>
    </citation>
    <scope>NUCLEOTIDE SEQUENCE [LARGE SCALE GENOMIC DNA]</scope>
    <source>
        <strain evidence="1 2">DSM 22694</strain>
    </source>
</reference>
<dbReference type="EMBL" id="CP019239">
    <property type="protein sequence ID" value="APW44223.1"/>
    <property type="molecule type" value="Genomic_DNA"/>
</dbReference>
<keyword evidence="2" id="KW-1185">Reference proteome</keyword>
<evidence type="ECO:0000313" key="2">
    <source>
        <dbReference type="Proteomes" id="UP000186110"/>
    </source>
</evidence>
<organism evidence="1 2">
    <name type="scientific">Rhodoferax saidenbachensis</name>
    <dbReference type="NCBI Taxonomy" id="1484693"/>
    <lineage>
        <taxon>Bacteria</taxon>
        <taxon>Pseudomonadati</taxon>
        <taxon>Pseudomonadota</taxon>
        <taxon>Betaproteobacteria</taxon>
        <taxon>Burkholderiales</taxon>
        <taxon>Comamonadaceae</taxon>
        <taxon>Rhodoferax</taxon>
    </lineage>
</organism>
<dbReference type="STRING" id="1484693.RS694_17935"/>
<name>A0A1P8KDW7_9BURK</name>
<dbReference type="RefSeq" id="WP_029705269.1">
    <property type="nucleotide sequence ID" value="NZ_CP019239.1"/>
</dbReference>
<dbReference type="AlphaFoldDB" id="A0A1P8KDW7"/>